<dbReference type="FunCoup" id="A0A3Q1F6R3">
    <property type="interactions" value="984"/>
</dbReference>
<dbReference type="Ensembl" id="ENSAPOT00000031676.1">
    <property type="protein sequence ID" value="ENSAPOP00000011622.1"/>
    <property type="gene ID" value="ENSAPOG00000000954.1"/>
</dbReference>
<evidence type="ECO:0000313" key="2">
    <source>
        <dbReference type="Ensembl" id="ENSAPOP00000011622.1"/>
    </source>
</evidence>
<proteinExistence type="predicted"/>
<reference evidence="2" key="2">
    <citation type="submission" date="2025-09" db="UniProtKB">
        <authorList>
            <consortium name="Ensembl"/>
        </authorList>
    </citation>
    <scope>IDENTIFICATION</scope>
</reference>
<feature type="region of interest" description="Disordered" evidence="1">
    <location>
        <begin position="113"/>
        <end position="132"/>
    </location>
</feature>
<feature type="compositionally biased region" description="Polar residues" evidence="1">
    <location>
        <begin position="161"/>
        <end position="187"/>
    </location>
</feature>
<dbReference type="PANTHER" id="PTHR15132:SF1">
    <property type="entry name" value="SNRNA-ACTIVATING PROTEIN COMPLEX SUBUNIT 2"/>
    <property type="match status" value="1"/>
</dbReference>
<feature type="compositionally biased region" description="Basic residues" evidence="1">
    <location>
        <begin position="1"/>
        <end position="13"/>
    </location>
</feature>
<dbReference type="GO" id="GO:0009301">
    <property type="term" value="P:snRNA transcription"/>
    <property type="evidence" value="ECO:0007669"/>
    <property type="project" value="InterPro"/>
</dbReference>
<dbReference type="InterPro" id="IPR021281">
    <property type="entry name" value="SNAPC2"/>
</dbReference>
<protein>
    <submittedName>
        <fullName evidence="2">Uncharacterized protein</fullName>
    </submittedName>
</protein>
<dbReference type="STRING" id="80966.ENSAPOP00000011622"/>
<dbReference type="GeneTree" id="ENSGT00390000017407"/>
<organism evidence="2 3">
    <name type="scientific">Acanthochromis polyacanthus</name>
    <name type="common">spiny chromis</name>
    <dbReference type="NCBI Taxonomy" id="80966"/>
    <lineage>
        <taxon>Eukaryota</taxon>
        <taxon>Metazoa</taxon>
        <taxon>Chordata</taxon>
        <taxon>Craniata</taxon>
        <taxon>Vertebrata</taxon>
        <taxon>Euteleostomi</taxon>
        <taxon>Actinopterygii</taxon>
        <taxon>Neopterygii</taxon>
        <taxon>Teleostei</taxon>
        <taxon>Neoteleostei</taxon>
        <taxon>Acanthomorphata</taxon>
        <taxon>Ovalentaria</taxon>
        <taxon>Pomacentridae</taxon>
        <taxon>Acanthochromis</taxon>
    </lineage>
</organism>
<keyword evidence="3" id="KW-1185">Reference proteome</keyword>
<dbReference type="AlphaFoldDB" id="A0A3Q1F6R3"/>
<reference evidence="2" key="1">
    <citation type="submission" date="2025-08" db="UniProtKB">
        <authorList>
            <consortium name="Ensembl"/>
        </authorList>
    </citation>
    <scope>IDENTIFICATION</scope>
</reference>
<feature type="compositionally biased region" description="Polar residues" evidence="1">
    <location>
        <begin position="113"/>
        <end position="122"/>
    </location>
</feature>
<evidence type="ECO:0000313" key="3">
    <source>
        <dbReference type="Proteomes" id="UP000257200"/>
    </source>
</evidence>
<name>A0A3Q1F6R3_9TELE</name>
<dbReference type="Pfam" id="PF11035">
    <property type="entry name" value="SNAPC2"/>
    <property type="match status" value="2"/>
</dbReference>
<dbReference type="Proteomes" id="UP000257200">
    <property type="component" value="Unplaced"/>
</dbReference>
<dbReference type="GO" id="GO:0016251">
    <property type="term" value="F:RNA polymerase II general transcription initiation factor activity"/>
    <property type="evidence" value="ECO:0007669"/>
    <property type="project" value="InterPro"/>
</dbReference>
<evidence type="ECO:0000256" key="1">
    <source>
        <dbReference type="SAM" id="MobiDB-lite"/>
    </source>
</evidence>
<feature type="region of interest" description="Disordered" evidence="1">
    <location>
        <begin position="1"/>
        <end position="21"/>
    </location>
</feature>
<dbReference type="InParanoid" id="A0A3Q1F6R3"/>
<accession>A0A3Q1F6R3</accession>
<dbReference type="PANTHER" id="PTHR15132">
    <property type="entry name" value="SNRNA-ACTIVATING PROTEIN COMPLEX SUBUNIT 2"/>
    <property type="match status" value="1"/>
</dbReference>
<feature type="region of interest" description="Disordered" evidence="1">
    <location>
        <begin position="146"/>
        <end position="187"/>
    </location>
</feature>
<dbReference type="GO" id="GO:0016604">
    <property type="term" value="C:nuclear body"/>
    <property type="evidence" value="ECO:0007669"/>
    <property type="project" value="TreeGrafter"/>
</dbReference>
<sequence>MKPPPRARVKPNRNLRGESENCSGKVACRWQRAEQTKLLRALQRLSRTTGAKEDIDCAFLAKYVPTRSISEVTFHSGLKMWEEKKVRKPIEDWTNMASAVTGSLEETISKAFSQKPGTNTSHPRVLLKTPPPTLGQARRLQAQSQVVRVPNGKIRPPQQQPSPTAGRSPSATSTSQSQNAEQPTTIPSTSASKSIFAFYSTNLYPNSVFCPAESAIVLDLLMSLPEQLPLLDCNKLRKHLIQVRSAAYKQTDHYSNTSGDADMMGRCPPLNPFMVPLKLLMNR</sequence>